<evidence type="ECO:0000313" key="11">
    <source>
        <dbReference type="Proteomes" id="UP000315017"/>
    </source>
</evidence>
<dbReference type="Gene3D" id="3.40.50.180">
    <property type="entry name" value="Methylesterase CheB, C-terminal domain"/>
    <property type="match status" value="1"/>
</dbReference>
<keyword evidence="5 7" id="KW-0597">Phosphoprotein</keyword>
<comment type="catalytic activity">
    <reaction evidence="5">
        <text>L-glutaminyl-[protein] + H2O = L-glutamyl-[protein] + NH4(+)</text>
        <dbReference type="Rhea" id="RHEA:16441"/>
        <dbReference type="Rhea" id="RHEA-COMP:10207"/>
        <dbReference type="Rhea" id="RHEA-COMP:10208"/>
        <dbReference type="ChEBI" id="CHEBI:15377"/>
        <dbReference type="ChEBI" id="CHEBI:28938"/>
        <dbReference type="ChEBI" id="CHEBI:29973"/>
        <dbReference type="ChEBI" id="CHEBI:30011"/>
        <dbReference type="EC" id="3.5.1.44"/>
    </reaction>
</comment>
<feature type="domain" description="Response regulatory" evidence="8">
    <location>
        <begin position="8"/>
        <end position="125"/>
    </location>
</feature>
<dbReference type="InterPro" id="IPR008248">
    <property type="entry name" value="CheB-like"/>
</dbReference>
<comment type="PTM">
    <text evidence="5">Phosphorylated by CheA. Phosphorylation of the N-terminal regulatory domain activates the methylesterase activity.</text>
</comment>
<dbReference type="CDD" id="cd17541">
    <property type="entry name" value="REC_CheB-like"/>
    <property type="match status" value="1"/>
</dbReference>
<comment type="catalytic activity">
    <reaction evidence="4 5">
        <text>[protein]-L-glutamate 5-O-methyl ester + H2O = L-glutamyl-[protein] + methanol + H(+)</text>
        <dbReference type="Rhea" id="RHEA:23236"/>
        <dbReference type="Rhea" id="RHEA-COMP:10208"/>
        <dbReference type="Rhea" id="RHEA-COMP:10311"/>
        <dbReference type="ChEBI" id="CHEBI:15377"/>
        <dbReference type="ChEBI" id="CHEBI:15378"/>
        <dbReference type="ChEBI" id="CHEBI:17790"/>
        <dbReference type="ChEBI" id="CHEBI:29973"/>
        <dbReference type="ChEBI" id="CHEBI:82795"/>
        <dbReference type="EC" id="3.1.1.61"/>
    </reaction>
</comment>
<keyword evidence="3 5" id="KW-0378">Hydrolase</keyword>
<dbReference type="SMART" id="SM00448">
    <property type="entry name" value="REC"/>
    <property type="match status" value="1"/>
</dbReference>
<dbReference type="GO" id="GO:0008984">
    <property type="term" value="F:protein-glutamate methylesterase activity"/>
    <property type="evidence" value="ECO:0007669"/>
    <property type="project" value="UniProtKB-UniRule"/>
</dbReference>
<dbReference type="PANTHER" id="PTHR42872:SF6">
    <property type="entry name" value="PROTEIN-GLUTAMATE METHYLESTERASE_PROTEIN-GLUTAMINE GLUTAMINASE"/>
    <property type="match status" value="1"/>
</dbReference>
<organism evidence="10 11">
    <name type="scientific">Anatilimnocola aggregata</name>
    <dbReference type="NCBI Taxonomy" id="2528021"/>
    <lineage>
        <taxon>Bacteria</taxon>
        <taxon>Pseudomonadati</taxon>
        <taxon>Planctomycetota</taxon>
        <taxon>Planctomycetia</taxon>
        <taxon>Pirellulales</taxon>
        <taxon>Pirellulaceae</taxon>
        <taxon>Anatilimnocola</taxon>
    </lineage>
</organism>
<dbReference type="PIRSF" id="PIRSF000876">
    <property type="entry name" value="RR_chemtxs_CheB"/>
    <property type="match status" value="1"/>
</dbReference>
<feature type="active site" evidence="5 6">
    <location>
        <position position="183"/>
    </location>
</feature>
<dbReference type="HAMAP" id="MF_00099">
    <property type="entry name" value="CheB_chemtxs"/>
    <property type="match status" value="1"/>
</dbReference>
<dbReference type="SUPFAM" id="SSF52738">
    <property type="entry name" value="Methylesterase CheB, C-terminal domain"/>
    <property type="match status" value="1"/>
</dbReference>
<dbReference type="NCBIfam" id="NF001965">
    <property type="entry name" value="PRK00742.1"/>
    <property type="match status" value="1"/>
</dbReference>
<sequence length="369" mass="39604">MKADKITRVLVVDDSPLMRALICDAIATASDMQVVGQAEDGIEALKQFEALQPDVVTLDIQMPRRNGLETLQDLLARRPVPVLMCSSLTTLGAEITLTALEQGALDYVAKPESGRLGNELLRDELLRKIRLLSGADVARILEIRRKRQAQRPARNPATALSSTLSAQKALNDQAGKVIALGISTGGPPALHSLFETFRAPLPPLVIVQHMPQHFTKSLAGRLDRLGPIRCKEAETGDVLQSNHAYLAAGGMHLKLERGPSGVRCVVYNGDLVTGHRPSIDVMMTSAADLFRAKCLGVIMTGMGRDGADGCRAIRKAGGFVLGQDEASSDVYGMNRAAMLEGQVDEQFALEDGALAIMTHALQLGMSVAR</sequence>
<dbReference type="Pfam" id="PF01339">
    <property type="entry name" value="CheB_methylest"/>
    <property type="match status" value="1"/>
</dbReference>
<evidence type="ECO:0000313" key="10">
    <source>
        <dbReference type="EMBL" id="QDU25221.1"/>
    </source>
</evidence>
<keyword evidence="11" id="KW-1185">Reference proteome</keyword>
<dbReference type="GO" id="GO:0005737">
    <property type="term" value="C:cytoplasm"/>
    <property type="evidence" value="ECO:0007669"/>
    <property type="project" value="UniProtKB-SubCell"/>
</dbReference>
<dbReference type="KEGG" id="aagg:ETAA8_02840"/>
<dbReference type="InterPro" id="IPR035909">
    <property type="entry name" value="CheB_C"/>
</dbReference>
<dbReference type="GO" id="GO:0006935">
    <property type="term" value="P:chemotaxis"/>
    <property type="evidence" value="ECO:0007669"/>
    <property type="project" value="UniProtKB-UniRule"/>
</dbReference>
<evidence type="ECO:0000256" key="6">
    <source>
        <dbReference type="PROSITE-ProRule" id="PRU00050"/>
    </source>
</evidence>
<accession>A0A517Y4P5</accession>
<feature type="active site" evidence="5 6">
    <location>
        <position position="305"/>
    </location>
</feature>
<dbReference type="PROSITE" id="PS50110">
    <property type="entry name" value="RESPONSE_REGULATORY"/>
    <property type="match status" value="1"/>
</dbReference>
<gene>
    <name evidence="10" type="primary">cheB_1</name>
    <name evidence="5" type="synonym">cheB</name>
    <name evidence="10" type="ORF">ETAA8_02840</name>
</gene>
<dbReference type="Proteomes" id="UP000315017">
    <property type="component" value="Chromosome"/>
</dbReference>
<dbReference type="Gene3D" id="3.40.50.2300">
    <property type="match status" value="1"/>
</dbReference>
<dbReference type="InterPro" id="IPR001789">
    <property type="entry name" value="Sig_transdc_resp-reg_receiver"/>
</dbReference>
<keyword evidence="1 5" id="KW-0963">Cytoplasm</keyword>
<comment type="function">
    <text evidence="5">Involved in chemotaxis. Part of a chemotaxis signal transduction system that modulates chemotaxis in response to various stimuli. Catalyzes the demethylation of specific methylglutamate residues introduced into the chemoreceptors (methyl-accepting chemotaxis proteins or MCP) by CheR. Also mediates the irreversible deamidation of specific glutamine residues to glutamic acid.</text>
</comment>
<protein>
    <recommendedName>
        <fullName evidence="5">Protein-glutamate methylesterase/protein-glutamine glutaminase</fullName>
        <ecNumber evidence="5">3.1.1.61</ecNumber>
        <ecNumber evidence="5">3.5.1.44</ecNumber>
    </recommendedName>
</protein>
<dbReference type="Pfam" id="PF00072">
    <property type="entry name" value="Response_reg"/>
    <property type="match status" value="1"/>
</dbReference>
<evidence type="ECO:0000259" key="9">
    <source>
        <dbReference type="PROSITE" id="PS50122"/>
    </source>
</evidence>
<dbReference type="EMBL" id="CP036274">
    <property type="protein sequence ID" value="QDU25221.1"/>
    <property type="molecule type" value="Genomic_DNA"/>
</dbReference>
<dbReference type="CDD" id="cd16432">
    <property type="entry name" value="CheB_Rec"/>
    <property type="match status" value="1"/>
</dbReference>
<reference evidence="10 11" key="1">
    <citation type="submission" date="2019-02" db="EMBL/GenBank/DDBJ databases">
        <title>Deep-cultivation of Planctomycetes and their phenomic and genomic characterization uncovers novel biology.</title>
        <authorList>
            <person name="Wiegand S."/>
            <person name="Jogler M."/>
            <person name="Boedeker C."/>
            <person name="Pinto D."/>
            <person name="Vollmers J."/>
            <person name="Rivas-Marin E."/>
            <person name="Kohn T."/>
            <person name="Peeters S.H."/>
            <person name="Heuer A."/>
            <person name="Rast P."/>
            <person name="Oberbeckmann S."/>
            <person name="Bunk B."/>
            <person name="Jeske O."/>
            <person name="Meyerdierks A."/>
            <person name="Storesund J.E."/>
            <person name="Kallscheuer N."/>
            <person name="Luecker S."/>
            <person name="Lage O.M."/>
            <person name="Pohl T."/>
            <person name="Merkel B.J."/>
            <person name="Hornburger P."/>
            <person name="Mueller R.-W."/>
            <person name="Bruemmer F."/>
            <person name="Labrenz M."/>
            <person name="Spormann A.M."/>
            <person name="Op den Camp H."/>
            <person name="Overmann J."/>
            <person name="Amann R."/>
            <person name="Jetten M.S.M."/>
            <person name="Mascher T."/>
            <person name="Medema M.H."/>
            <person name="Devos D.P."/>
            <person name="Kaster A.-K."/>
            <person name="Ovreas L."/>
            <person name="Rohde M."/>
            <person name="Galperin M.Y."/>
            <person name="Jogler C."/>
        </authorList>
    </citation>
    <scope>NUCLEOTIDE SEQUENCE [LARGE SCALE GENOMIC DNA]</scope>
    <source>
        <strain evidence="10 11">ETA_A8</strain>
    </source>
</reference>
<feature type="active site" evidence="5 6">
    <location>
        <position position="209"/>
    </location>
</feature>
<dbReference type="GO" id="GO:0000156">
    <property type="term" value="F:phosphorelay response regulator activity"/>
    <property type="evidence" value="ECO:0007669"/>
    <property type="project" value="InterPro"/>
</dbReference>
<evidence type="ECO:0000259" key="8">
    <source>
        <dbReference type="PROSITE" id="PS50110"/>
    </source>
</evidence>
<feature type="domain" description="CheB-type methylesterase" evidence="9">
    <location>
        <begin position="176"/>
        <end position="358"/>
    </location>
</feature>
<dbReference type="AlphaFoldDB" id="A0A517Y4P5"/>
<dbReference type="PROSITE" id="PS50122">
    <property type="entry name" value="CHEB"/>
    <property type="match status" value="1"/>
</dbReference>
<dbReference type="EC" id="3.1.1.61" evidence="5"/>
<evidence type="ECO:0000256" key="1">
    <source>
        <dbReference type="ARBA" id="ARBA00022490"/>
    </source>
</evidence>
<dbReference type="PANTHER" id="PTHR42872">
    <property type="entry name" value="PROTEIN-GLUTAMATE METHYLESTERASE/PROTEIN-GLUTAMINE GLUTAMINASE"/>
    <property type="match status" value="1"/>
</dbReference>
<proteinExistence type="inferred from homology"/>
<comment type="similarity">
    <text evidence="5">Belongs to the CheB family.</text>
</comment>
<comment type="domain">
    <text evidence="5">Contains a C-terminal catalytic domain, and an N-terminal region which modulates catalytic activity.</text>
</comment>
<dbReference type="InterPro" id="IPR011006">
    <property type="entry name" value="CheY-like_superfamily"/>
</dbReference>
<evidence type="ECO:0000256" key="4">
    <source>
        <dbReference type="ARBA" id="ARBA00048267"/>
    </source>
</evidence>
<dbReference type="InterPro" id="IPR000673">
    <property type="entry name" value="Sig_transdc_resp-reg_Me-estase"/>
</dbReference>
<dbReference type="GO" id="GO:0050568">
    <property type="term" value="F:protein-glutamine glutaminase activity"/>
    <property type="evidence" value="ECO:0007669"/>
    <property type="project" value="UniProtKB-UniRule"/>
</dbReference>
<feature type="modified residue" description="4-aspartylphosphate" evidence="5 7">
    <location>
        <position position="59"/>
    </location>
</feature>
<dbReference type="EC" id="3.5.1.44" evidence="5"/>
<dbReference type="OrthoDB" id="9793421at2"/>
<evidence type="ECO:0000256" key="2">
    <source>
        <dbReference type="ARBA" id="ARBA00022500"/>
    </source>
</evidence>
<keyword evidence="2 5" id="KW-0145">Chemotaxis</keyword>
<evidence type="ECO:0000256" key="3">
    <source>
        <dbReference type="ARBA" id="ARBA00022801"/>
    </source>
</evidence>
<comment type="subcellular location">
    <subcellularLocation>
        <location evidence="5">Cytoplasm</location>
    </subcellularLocation>
</comment>
<evidence type="ECO:0000256" key="7">
    <source>
        <dbReference type="PROSITE-ProRule" id="PRU00169"/>
    </source>
</evidence>
<name>A0A517Y4P5_9BACT</name>
<dbReference type="SUPFAM" id="SSF52172">
    <property type="entry name" value="CheY-like"/>
    <property type="match status" value="1"/>
</dbReference>
<evidence type="ECO:0000256" key="5">
    <source>
        <dbReference type="HAMAP-Rule" id="MF_00099"/>
    </source>
</evidence>
<dbReference type="RefSeq" id="WP_145083804.1">
    <property type="nucleotide sequence ID" value="NZ_CP036274.1"/>
</dbReference>